<name>A0A382NNG1_9ZZZZ</name>
<evidence type="ECO:0000313" key="1">
    <source>
        <dbReference type="EMBL" id="SVC61857.1"/>
    </source>
</evidence>
<sequence length="27" mass="3201">MKHLPKIIMVLFFGILWSQENPTIMRG</sequence>
<proteinExistence type="predicted"/>
<feature type="non-terminal residue" evidence="1">
    <location>
        <position position="27"/>
    </location>
</feature>
<accession>A0A382NNG1</accession>
<reference evidence="1" key="1">
    <citation type="submission" date="2018-05" db="EMBL/GenBank/DDBJ databases">
        <authorList>
            <person name="Lanie J.A."/>
            <person name="Ng W.-L."/>
            <person name="Kazmierczak K.M."/>
            <person name="Andrzejewski T.M."/>
            <person name="Davidsen T.M."/>
            <person name="Wayne K.J."/>
            <person name="Tettelin H."/>
            <person name="Glass J.I."/>
            <person name="Rusch D."/>
            <person name="Podicherti R."/>
            <person name="Tsui H.-C.T."/>
            <person name="Winkler M.E."/>
        </authorList>
    </citation>
    <scope>NUCLEOTIDE SEQUENCE</scope>
</reference>
<protein>
    <submittedName>
        <fullName evidence="1">Uncharacterized protein</fullName>
    </submittedName>
</protein>
<dbReference type="AlphaFoldDB" id="A0A382NNG1"/>
<organism evidence="1">
    <name type="scientific">marine metagenome</name>
    <dbReference type="NCBI Taxonomy" id="408172"/>
    <lineage>
        <taxon>unclassified sequences</taxon>
        <taxon>metagenomes</taxon>
        <taxon>ecological metagenomes</taxon>
    </lineage>
</organism>
<gene>
    <name evidence="1" type="ORF">METZ01_LOCUS314711</name>
</gene>
<dbReference type="EMBL" id="UINC01101219">
    <property type="protein sequence ID" value="SVC61857.1"/>
    <property type="molecule type" value="Genomic_DNA"/>
</dbReference>